<dbReference type="GO" id="GO:0008270">
    <property type="term" value="F:zinc ion binding"/>
    <property type="evidence" value="ECO:0007669"/>
    <property type="project" value="UniProtKB-KW"/>
</dbReference>
<dbReference type="SMART" id="SM00336">
    <property type="entry name" value="BBOX"/>
    <property type="match status" value="2"/>
</dbReference>
<dbReference type="CDD" id="cd19757">
    <property type="entry name" value="Bbox1"/>
    <property type="match status" value="1"/>
</dbReference>
<dbReference type="Pfam" id="PF00622">
    <property type="entry name" value="SPRY"/>
    <property type="match status" value="1"/>
</dbReference>
<gene>
    <name evidence="4" type="ORF">M0812_07028</name>
</gene>
<evidence type="ECO:0000313" key="5">
    <source>
        <dbReference type="Proteomes" id="UP001146793"/>
    </source>
</evidence>
<comment type="caution">
    <text evidence="4">The sequence shown here is derived from an EMBL/GenBank/DDBJ whole genome shotgun (WGS) entry which is preliminary data.</text>
</comment>
<dbReference type="Proteomes" id="UP001146793">
    <property type="component" value="Unassembled WGS sequence"/>
</dbReference>
<dbReference type="Gene3D" id="3.30.160.60">
    <property type="entry name" value="Classic Zinc Finger"/>
    <property type="match status" value="1"/>
</dbReference>
<dbReference type="SUPFAM" id="SSF57845">
    <property type="entry name" value="B-box zinc-binding domain"/>
    <property type="match status" value="1"/>
</dbReference>
<dbReference type="EMBL" id="JANTQA010000012">
    <property type="protein sequence ID" value="KAJ3450837.1"/>
    <property type="molecule type" value="Genomic_DNA"/>
</dbReference>
<dbReference type="InterPro" id="IPR000315">
    <property type="entry name" value="Znf_B-box"/>
</dbReference>
<keyword evidence="1" id="KW-0479">Metal-binding</keyword>
<dbReference type="SUPFAM" id="SSF49899">
    <property type="entry name" value="Concanavalin A-like lectins/glucanases"/>
    <property type="match status" value="1"/>
</dbReference>
<feature type="domain" description="B box-type" evidence="3">
    <location>
        <begin position="4"/>
        <end position="50"/>
    </location>
</feature>
<sequence length="623" mass="72644">MQKQKQFFCKTCQTNRATVFCFSCKSYFCGLCGKKKHSSEETKSHKLHPLFQTSPIETSKINFTTQPVCKYHDLPSVLYCKEHGHLICEKCKTTICSSHPQSLISFQSTLSEQYPNVIEHRSIDQKYLQKQLELKKKELVFVQESTKKSKEFSSVSHEKLENEMKTIQNILLSLNKDLHQKIDKLVGENGNNLKNVETKIQKQIHFLEEMNKQFNNFKPNKDFSNLATNKGTTKDQPILLHEQILFKELKEDLQKNQYLTLVATSLSKVITLHPIKTKLQNFTFPDFCNPELTIIEMDQERLLLRKKFKISLYLYDRLNKKSDYFQKSDLVYLILETQKGRKIVQMKFNKKYHKEQLERNNERIMNKIEPLMIKKFKRNLKKNKKIEIEIEKEPNNGGNKNKNKNKNENENDNDNGNNSKMKKKSELGEPIFIGNCVPKFLGKFIISKVSINGQIFDIPPKSFAIQTFDQFDPMDKRNDLLLSENQNKVYSTVEFYKWKYAHGINYYQTGKHSIKLHVYDPLGHGALVGVTNIHNSHYLPHTSKNCYLYDTLTGDKVRGGSWSNYGKHLNNSDNIIEIILDMDNKNISFSVNGYCPGIAFENIHSKNRLLVEVNSKYTEISIL</sequence>
<dbReference type="InterPro" id="IPR043136">
    <property type="entry name" value="B30.2/SPRY_sf"/>
</dbReference>
<dbReference type="InterPro" id="IPR003877">
    <property type="entry name" value="SPRY_dom"/>
</dbReference>
<dbReference type="PANTHER" id="PTHR25462">
    <property type="entry name" value="BONUS, ISOFORM C-RELATED"/>
    <property type="match status" value="1"/>
</dbReference>
<dbReference type="PROSITE" id="PS50119">
    <property type="entry name" value="ZF_BBOX"/>
    <property type="match status" value="1"/>
</dbReference>
<dbReference type="AlphaFoldDB" id="A0AAV8A9M4"/>
<keyword evidence="1" id="KW-0862">Zinc</keyword>
<evidence type="ECO:0000256" key="2">
    <source>
        <dbReference type="SAM" id="MobiDB-lite"/>
    </source>
</evidence>
<evidence type="ECO:0000313" key="4">
    <source>
        <dbReference type="EMBL" id="KAJ3450837.1"/>
    </source>
</evidence>
<dbReference type="GO" id="GO:0061630">
    <property type="term" value="F:ubiquitin protein ligase activity"/>
    <property type="evidence" value="ECO:0007669"/>
    <property type="project" value="TreeGrafter"/>
</dbReference>
<protein>
    <submittedName>
        <fullName evidence="4">E3 ubiquitin-protein ligase trim</fullName>
    </submittedName>
</protein>
<dbReference type="PANTHER" id="PTHR25462:SF296">
    <property type="entry name" value="MEIOTIC P26, ISOFORM F"/>
    <property type="match status" value="1"/>
</dbReference>
<dbReference type="Pfam" id="PF22586">
    <property type="entry name" value="ANCHR-like_BBOX"/>
    <property type="match status" value="1"/>
</dbReference>
<feature type="region of interest" description="Disordered" evidence="2">
    <location>
        <begin position="387"/>
        <end position="422"/>
    </location>
</feature>
<reference evidence="4" key="1">
    <citation type="submission" date="2022-08" db="EMBL/GenBank/DDBJ databases">
        <title>Novel sulphate-reducing endosymbionts in the free-living metamonad Anaeramoeba.</title>
        <authorList>
            <person name="Jerlstrom-Hultqvist J."/>
            <person name="Cepicka I."/>
            <person name="Gallot-Lavallee L."/>
            <person name="Salas-Leiva D."/>
            <person name="Curtis B.A."/>
            <person name="Zahonova K."/>
            <person name="Pipaliya S."/>
            <person name="Dacks J."/>
            <person name="Roger A.J."/>
        </authorList>
    </citation>
    <scope>NUCLEOTIDE SEQUENCE</scope>
    <source>
        <strain evidence="4">Busselton2</strain>
    </source>
</reference>
<evidence type="ECO:0000259" key="3">
    <source>
        <dbReference type="PROSITE" id="PS50119"/>
    </source>
</evidence>
<dbReference type="InterPro" id="IPR013320">
    <property type="entry name" value="ConA-like_dom_sf"/>
</dbReference>
<organism evidence="4 5">
    <name type="scientific">Anaeramoeba flamelloides</name>
    <dbReference type="NCBI Taxonomy" id="1746091"/>
    <lineage>
        <taxon>Eukaryota</taxon>
        <taxon>Metamonada</taxon>
        <taxon>Anaeramoebidae</taxon>
        <taxon>Anaeramoeba</taxon>
    </lineage>
</organism>
<dbReference type="Gene3D" id="2.60.120.920">
    <property type="match status" value="1"/>
</dbReference>
<dbReference type="CDD" id="cd11709">
    <property type="entry name" value="SPRY"/>
    <property type="match status" value="1"/>
</dbReference>
<evidence type="ECO:0000256" key="1">
    <source>
        <dbReference type="PROSITE-ProRule" id="PRU00024"/>
    </source>
</evidence>
<accession>A0AAV8A9M4</accession>
<keyword evidence="1" id="KW-0863">Zinc-finger</keyword>
<name>A0AAV8A9M4_9EUKA</name>
<dbReference type="InterPro" id="IPR047153">
    <property type="entry name" value="TRIM45/56/19-like"/>
</dbReference>
<proteinExistence type="predicted"/>